<dbReference type="InterPro" id="IPR016181">
    <property type="entry name" value="Acyl_CoA_acyltransferase"/>
</dbReference>
<dbReference type="OMA" id="PKHRRMG"/>
<dbReference type="PANTHER" id="PTHR47370">
    <property type="entry name" value="ACYL-COA N-ACYLTRANSFERASES (NAT) SUPERFAMILY PROTEIN"/>
    <property type="match status" value="1"/>
</dbReference>
<protein>
    <submittedName>
        <fullName evidence="2">GNAT domain</fullName>
    </submittedName>
</protein>
<dbReference type="Gene3D" id="3.40.630.30">
    <property type="match status" value="1"/>
</dbReference>
<dbReference type="Pfam" id="PF00583">
    <property type="entry name" value="Acetyltransf_1"/>
    <property type="match status" value="1"/>
</dbReference>
<gene>
    <name evidence="2" type="ORF">BVC80_1543g248</name>
</gene>
<name>A0A200R268_MACCD</name>
<dbReference type="InterPro" id="IPR000182">
    <property type="entry name" value="GNAT_dom"/>
</dbReference>
<evidence type="ECO:0000313" key="2">
    <source>
        <dbReference type="EMBL" id="OVA16791.1"/>
    </source>
</evidence>
<dbReference type="STRING" id="56857.A0A200R268"/>
<dbReference type="SUPFAM" id="SSF55729">
    <property type="entry name" value="Acyl-CoA N-acyltransferases (Nat)"/>
    <property type="match status" value="1"/>
</dbReference>
<feature type="domain" description="N-acetyltransferase" evidence="1">
    <location>
        <begin position="16"/>
        <end position="218"/>
    </location>
</feature>
<dbReference type="OrthoDB" id="1735852at2759"/>
<dbReference type="Proteomes" id="UP000195402">
    <property type="component" value="Unassembled WGS sequence"/>
</dbReference>
<reference evidence="2 3" key="1">
    <citation type="journal article" date="2017" name="Mol. Plant">
        <title>The Genome of Medicinal Plant Macleaya cordata Provides New Insights into Benzylisoquinoline Alkaloids Metabolism.</title>
        <authorList>
            <person name="Liu X."/>
            <person name="Liu Y."/>
            <person name="Huang P."/>
            <person name="Ma Y."/>
            <person name="Qing Z."/>
            <person name="Tang Q."/>
            <person name="Cao H."/>
            <person name="Cheng P."/>
            <person name="Zheng Y."/>
            <person name="Yuan Z."/>
            <person name="Zhou Y."/>
            <person name="Liu J."/>
            <person name="Tang Z."/>
            <person name="Zhuo Y."/>
            <person name="Zhang Y."/>
            <person name="Yu L."/>
            <person name="Huang J."/>
            <person name="Yang P."/>
            <person name="Peng Q."/>
            <person name="Zhang J."/>
            <person name="Jiang W."/>
            <person name="Zhang Z."/>
            <person name="Lin K."/>
            <person name="Ro D.K."/>
            <person name="Chen X."/>
            <person name="Xiong X."/>
            <person name="Shang Y."/>
            <person name="Huang S."/>
            <person name="Zeng J."/>
        </authorList>
    </citation>
    <scope>NUCLEOTIDE SEQUENCE [LARGE SCALE GENOMIC DNA]</scope>
    <source>
        <strain evidence="3">cv. BLH2017</strain>
        <tissue evidence="2">Root</tissue>
    </source>
</reference>
<evidence type="ECO:0000259" key="1">
    <source>
        <dbReference type="PROSITE" id="PS51186"/>
    </source>
</evidence>
<sequence length="368" mass="41967">MEGAQIENNNTNNNKVLIREYNEERDIEMVERLERNCEYSIGSSSKGMMNIPTIFMGDPLCRVAEMVGSGGELVGIVRGCIKCVGTGFEGRHVKMGCILGLRVSPKHRRSGIGLKLVKCVENWAIQNGAEYISMAVEENNVASTNLFVCKCNYVKLRGPLIILTQPIHHSRNKDRSSRKIKIHKLSIEQAISLYKNRLGKKEFFPMDIDAILNEKLSLGTWVSFFKDENWVGLHGKNKDDDNEHEFTSRSPSSWAMNWRPSGYLLVYGIHGEGERVGELMKSLWWFAYNLGRNNVEDCKLMITELGLHDPLTQHVPKGTSMSCTNDFWYLKKVNNGSTSINGDEKEKEDTWIRRQQPITNLFVDPRDF</sequence>
<dbReference type="EMBL" id="MVGT01000481">
    <property type="protein sequence ID" value="OVA16791.1"/>
    <property type="molecule type" value="Genomic_DNA"/>
</dbReference>
<keyword evidence="3" id="KW-1185">Reference proteome</keyword>
<proteinExistence type="predicted"/>
<dbReference type="InterPro" id="IPR052810">
    <property type="entry name" value="Plant_NAT"/>
</dbReference>
<dbReference type="AlphaFoldDB" id="A0A200R268"/>
<dbReference type="PANTHER" id="PTHR47370:SF4">
    <property type="entry name" value="N-ACETYLTRANSFERASE HLS1-LIKE-RELATED"/>
    <property type="match status" value="1"/>
</dbReference>
<dbReference type="CDD" id="cd04301">
    <property type="entry name" value="NAT_SF"/>
    <property type="match status" value="1"/>
</dbReference>
<evidence type="ECO:0000313" key="3">
    <source>
        <dbReference type="Proteomes" id="UP000195402"/>
    </source>
</evidence>
<dbReference type="GO" id="GO:0016747">
    <property type="term" value="F:acyltransferase activity, transferring groups other than amino-acyl groups"/>
    <property type="evidence" value="ECO:0007669"/>
    <property type="project" value="InterPro"/>
</dbReference>
<comment type="caution">
    <text evidence="2">The sequence shown here is derived from an EMBL/GenBank/DDBJ whole genome shotgun (WGS) entry which is preliminary data.</text>
</comment>
<dbReference type="InParanoid" id="A0A200R268"/>
<organism evidence="2 3">
    <name type="scientific">Macleaya cordata</name>
    <name type="common">Five-seeded plume-poppy</name>
    <name type="synonym">Bocconia cordata</name>
    <dbReference type="NCBI Taxonomy" id="56857"/>
    <lineage>
        <taxon>Eukaryota</taxon>
        <taxon>Viridiplantae</taxon>
        <taxon>Streptophyta</taxon>
        <taxon>Embryophyta</taxon>
        <taxon>Tracheophyta</taxon>
        <taxon>Spermatophyta</taxon>
        <taxon>Magnoliopsida</taxon>
        <taxon>Ranunculales</taxon>
        <taxon>Papaveraceae</taxon>
        <taxon>Papaveroideae</taxon>
        <taxon>Macleaya</taxon>
    </lineage>
</organism>
<accession>A0A200R268</accession>
<dbReference type="PROSITE" id="PS51186">
    <property type="entry name" value="GNAT"/>
    <property type="match status" value="1"/>
</dbReference>